<keyword evidence="9" id="KW-0862">Zinc</keyword>
<gene>
    <name evidence="16" type="ORF">UFOPK1493_02156</name>
</gene>
<dbReference type="InterPro" id="IPR005849">
    <property type="entry name" value="GalP_Utransf_N"/>
</dbReference>
<evidence type="ECO:0000256" key="11">
    <source>
        <dbReference type="ARBA" id="ARBA00023277"/>
    </source>
</evidence>
<evidence type="ECO:0000256" key="5">
    <source>
        <dbReference type="ARBA" id="ARBA00012384"/>
    </source>
</evidence>
<sequence length="334" mass="36947">MATPLEPPSTAPEATAPEATAPEATAPEATASAPTVTAPAQDTPLTGERPADRRVDPYLGTVVHVVGTRQARPNLPSTGCPFCPGGLEAPEPYDVRWFKNRWPAMHPDRCEVVLYTSQHDATFWSLGVAGARKVIDLWAERFAELGGRDDVDHVLIFENRGPEVGATIAHPHGQIYAYDHVPDRPGRLLANGWRPEADPDERFVVDHGGWTAWVPVASTFPMALTIAPREQLPDIVSLDDTARDELAAMLVDVLERLDRYYGVPLPYMMWLNQRPTDGGDWPTAWFHIELVSPWRRESTARFIAAAEVACNEYFNPVIPEVVAERLRELGPARP</sequence>
<evidence type="ECO:0000256" key="1">
    <source>
        <dbReference type="ARBA" id="ARBA00001107"/>
    </source>
</evidence>
<keyword evidence="10" id="KW-0299">Galactose metabolism</keyword>
<dbReference type="GO" id="GO:0008108">
    <property type="term" value="F:UDP-glucose:hexose-1-phosphate uridylyltransferase activity"/>
    <property type="evidence" value="ECO:0007669"/>
    <property type="project" value="UniProtKB-EC"/>
</dbReference>
<dbReference type="GO" id="GO:0008270">
    <property type="term" value="F:zinc ion binding"/>
    <property type="evidence" value="ECO:0007669"/>
    <property type="project" value="InterPro"/>
</dbReference>
<dbReference type="PANTHER" id="PTHR11943:SF1">
    <property type="entry name" value="GALACTOSE-1-PHOSPHATE URIDYLYLTRANSFERASE"/>
    <property type="match status" value="1"/>
</dbReference>
<feature type="compositionally biased region" description="Low complexity" evidence="13">
    <location>
        <begin position="11"/>
        <end position="40"/>
    </location>
</feature>
<protein>
    <recommendedName>
        <fullName evidence="12">UDP-glucose--hexose-1-phosphate uridylyltransferase</fullName>
        <ecNumber evidence="5">2.7.7.12</ecNumber>
    </recommendedName>
    <alternativeName>
        <fullName evidence="12">UDP-glucose--hexose-1-phosphate uridylyltransferase</fullName>
    </alternativeName>
</protein>
<dbReference type="EC" id="2.7.7.12" evidence="5"/>
<comment type="similarity">
    <text evidence="4">Belongs to the galactose-1-phosphate uridylyltransferase type 1 family.</text>
</comment>
<keyword evidence="6" id="KW-0808">Transferase</keyword>
<dbReference type="InterPro" id="IPR005850">
    <property type="entry name" value="GalP_Utransf_C"/>
</dbReference>
<evidence type="ECO:0000256" key="10">
    <source>
        <dbReference type="ARBA" id="ARBA00023144"/>
    </source>
</evidence>
<evidence type="ECO:0000256" key="6">
    <source>
        <dbReference type="ARBA" id="ARBA00022679"/>
    </source>
</evidence>
<evidence type="ECO:0000256" key="3">
    <source>
        <dbReference type="ARBA" id="ARBA00004947"/>
    </source>
</evidence>
<evidence type="ECO:0000256" key="9">
    <source>
        <dbReference type="ARBA" id="ARBA00022833"/>
    </source>
</evidence>
<comment type="pathway">
    <text evidence="3">Carbohydrate metabolism; galactose metabolism.</text>
</comment>
<evidence type="ECO:0000256" key="8">
    <source>
        <dbReference type="ARBA" id="ARBA00022723"/>
    </source>
</evidence>
<dbReference type="Gene3D" id="3.30.428.10">
    <property type="entry name" value="HIT-like"/>
    <property type="match status" value="2"/>
</dbReference>
<proteinExistence type="inferred from homology"/>
<evidence type="ECO:0000313" key="16">
    <source>
        <dbReference type="EMBL" id="CAB4567063.1"/>
    </source>
</evidence>
<evidence type="ECO:0000256" key="4">
    <source>
        <dbReference type="ARBA" id="ARBA00010951"/>
    </source>
</evidence>
<dbReference type="GO" id="GO:0033499">
    <property type="term" value="P:galactose catabolic process via UDP-galactose, Leloir pathway"/>
    <property type="evidence" value="ECO:0007669"/>
    <property type="project" value="TreeGrafter"/>
</dbReference>
<feature type="domain" description="Galactose-1-phosphate uridyl transferase C-terminal" evidence="15">
    <location>
        <begin position="187"/>
        <end position="329"/>
    </location>
</feature>
<dbReference type="PROSITE" id="PS00117">
    <property type="entry name" value="GAL_P_UDP_TRANSF_I"/>
    <property type="match status" value="1"/>
</dbReference>
<evidence type="ECO:0000256" key="13">
    <source>
        <dbReference type="SAM" id="MobiDB-lite"/>
    </source>
</evidence>
<reference evidence="16" key="1">
    <citation type="submission" date="2020-05" db="EMBL/GenBank/DDBJ databases">
        <authorList>
            <person name="Chiriac C."/>
            <person name="Salcher M."/>
            <person name="Ghai R."/>
            <person name="Kavagutti S V."/>
        </authorList>
    </citation>
    <scope>NUCLEOTIDE SEQUENCE</scope>
</reference>
<keyword evidence="7" id="KW-0548">Nucleotidyltransferase</keyword>
<dbReference type="InterPro" id="IPR001937">
    <property type="entry name" value="GalP_UDPtransf1"/>
</dbReference>
<evidence type="ECO:0000256" key="12">
    <source>
        <dbReference type="ARBA" id="ARBA00030549"/>
    </source>
</evidence>
<feature type="compositionally biased region" description="Pro residues" evidence="13">
    <location>
        <begin position="1"/>
        <end position="10"/>
    </location>
</feature>
<dbReference type="PIRSF" id="PIRSF000808">
    <property type="entry name" value="GalT"/>
    <property type="match status" value="1"/>
</dbReference>
<comment type="catalytic activity">
    <reaction evidence="1">
        <text>alpha-D-galactose 1-phosphate + UDP-alpha-D-glucose = alpha-D-glucose 1-phosphate + UDP-alpha-D-galactose</text>
        <dbReference type="Rhea" id="RHEA:13989"/>
        <dbReference type="ChEBI" id="CHEBI:58336"/>
        <dbReference type="ChEBI" id="CHEBI:58601"/>
        <dbReference type="ChEBI" id="CHEBI:58885"/>
        <dbReference type="ChEBI" id="CHEBI:66914"/>
        <dbReference type="EC" id="2.7.7.12"/>
    </reaction>
</comment>
<dbReference type="Pfam" id="PF02744">
    <property type="entry name" value="GalP_UDP_tr_C"/>
    <property type="match status" value="1"/>
</dbReference>
<dbReference type="AlphaFoldDB" id="A0A6J6DYG9"/>
<dbReference type="PANTHER" id="PTHR11943">
    <property type="entry name" value="GALACTOSE-1-PHOSPHATE URIDYLYLTRANSFERASE"/>
    <property type="match status" value="1"/>
</dbReference>
<keyword evidence="8" id="KW-0479">Metal-binding</keyword>
<dbReference type="GO" id="GO:0005737">
    <property type="term" value="C:cytoplasm"/>
    <property type="evidence" value="ECO:0007669"/>
    <property type="project" value="TreeGrafter"/>
</dbReference>
<evidence type="ECO:0000256" key="2">
    <source>
        <dbReference type="ARBA" id="ARBA00001947"/>
    </source>
</evidence>
<dbReference type="UniPathway" id="UPA00214"/>
<organism evidence="16">
    <name type="scientific">freshwater metagenome</name>
    <dbReference type="NCBI Taxonomy" id="449393"/>
    <lineage>
        <taxon>unclassified sequences</taxon>
        <taxon>metagenomes</taxon>
        <taxon>ecological metagenomes</taxon>
    </lineage>
</organism>
<feature type="domain" description="Galactose-1-phosphate uridyl transferase N-terminal" evidence="14">
    <location>
        <begin position="109"/>
        <end position="182"/>
    </location>
</feature>
<dbReference type="Pfam" id="PF01087">
    <property type="entry name" value="GalP_UDP_transf"/>
    <property type="match status" value="1"/>
</dbReference>
<dbReference type="SUPFAM" id="SSF54197">
    <property type="entry name" value="HIT-like"/>
    <property type="match status" value="2"/>
</dbReference>
<evidence type="ECO:0000259" key="15">
    <source>
        <dbReference type="Pfam" id="PF02744"/>
    </source>
</evidence>
<name>A0A6J6DYG9_9ZZZZ</name>
<keyword evidence="11" id="KW-0119">Carbohydrate metabolism</keyword>
<evidence type="ECO:0000259" key="14">
    <source>
        <dbReference type="Pfam" id="PF01087"/>
    </source>
</evidence>
<dbReference type="EMBL" id="CAEZSR010000080">
    <property type="protein sequence ID" value="CAB4567063.1"/>
    <property type="molecule type" value="Genomic_DNA"/>
</dbReference>
<dbReference type="InterPro" id="IPR019779">
    <property type="entry name" value="GalP_UDPtransf1_His-AS"/>
</dbReference>
<dbReference type="InterPro" id="IPR036265">
    <property type="entry name" value="HIT-like_sf"/>
</dbReference>
<comment type="cofactor">
    <cofactor evidence="2">
        <name>Zn(2+)</name>
        <dbReference type="ChEBI" id="CHEBI:29105"/>
    </cofactor>
</comment>
<accession>A0A6J6DYG9</accession>
<evidence type="ECO:0000256" key="7">
    <source>
        <dbReference type="ARBA" id="ARBA00022695"/>
    </source>
</evidence>
<feature type="region of interest" description="Disordered" evidence="13">
    <location>
        <begin position="1"/>
        <end position="56"/>
    </location>
</feature>